<dbReference type="EMBL" id="WHUW01000510">
    <property type="protein sequence ID" value="KAF8414479.1"/>
    <property type="molecule type" value="Genomic_DNA"/>
</dbReference>
<dbReference type="EMBL" id="WHUW01000510">
    <property type="protein sequence ID" value="KAF8414480.1"/>
    <property type="molecule type" value="Genomic_DNA"/>
</dbReference>
<sequence>MRTRRSVRTENGNTETQEVFIGCARHRTQLRFHSSCHGHHATISCSRRNDGQLDTAQCPCVCGRHYQF</sequence>
<protein>
    <submittedName>
        <fullName evidence="1">Uncharacterized protein</fullName>
    </submittedName>
</protein>
<accession>A0AAD4G550</accession>
<dbReference type="EMBL" id="WHUW01000006">
    <property type="protein sequence ID" value="KAF8444914.1"/>
    <property type="molecule type" value="Genomic_DNA"/>
</dbReference>
<reference evidence="1" key="1">
    <citation type="submission" date="2019-10" db="EMBL/GenBank/DDBJ databases">
        <authorList>
            <consortium name="DOE Joint Genome Institute"/>
            <person name="Kuo A."/>
            <person name="Miyauchi S."/>
            <person name="Kiss E."/>
            <person name="Drula E."/>
            <person name="Kohler A."/>
            <person name="Sanchez-Garcia M."/>
            <person name="Andreopoulos B."/>
            <person name="Barry K.W."/>
            <person name="Bonito G."/>
            <person name="Buee M."/>
            <person name="Carver A."/>
            <person name="Chen C."/>
            <person name="Cichocki N."/>
            <person name="Clum A."/>
            <person name="Culley D."/>
            <person name="Crous P.W."/>
            <person name="Fauchery L."/>
            <person name="Girlanda M."/>
            <person name="Hayes R."/>
            <person name="Keri Z."/>
            <person name="LaButti K."/>
            <person name="Lipzen A."/>
            <person name="Lombard V."/>
            <person name="Magnuson J."/>
            <person name="Maillard F."/>
            <person name="Morin E."/>
            <person name="Murat C."/>
            <person name="Nolan M."/>
            <person name="Ohm R."/>
            <person name="Pangilinan J."/>
            <person name="Pereira M."/>
            <person name="Perotto S."/>
            <person name="Peter M."/>
            <person name="Riley R."/>
            <person name="Sitrit Y."/>
            <person name="Stielow B."/>
            <person name="Szollosi G."/>
            <person name="Zifcakova L."/>
            <person name="Stursova M."/>
            <person name="Spatafora J.W."/>
            <person name="Tedersoo L."/>
            <person name="Vaario L.-M."/>
            <person name="Yamada A."/>
            <person name="Yan M."/>
            <person name="Wang P."/>
            <person name="Xu J."/>
            <person name="Bruns T."/>
            <person name="Baldrian P."/>
            <person name="Vilgalys R."/>
            <person name="Henrissat B."/>
            <person name="Grigoriev I.V."/>
            <person name="Hibbett D."/>
            <person name="Nagy L.G."/>
            <person name="Martin F.M."/>
        </authorList>
    </citation>
    <scope>NUCLEOTIDE SEQUENCE</scope>
    <source>
        <strain evidence="1">BED1</strain>
    </source>
</reference>
<dbReference type="Proteomes" id="UP001194468">
    <property type="component" value="Unassembled WGS sequence"/>
</dbReference>
<reference evidence="1" key="2">
    <citation type="journal article" date="2020" name="Nat. Commun.">
        <title>Large-scale genome sequencing of mycorrhizal fungi provides insights into the early evolution of symbiotic traits.</title>
        <authorList>
            <person name="Miyauchi S."/>
            <person name="Kiss E."/>
            <person name="Kuo A."/>
            <person name="Drula E."/>
            <person name="Kohler A."/>
            <person name="Sanchez-Garcia M."/>
            <person name="Morin E."/>
            <person name="Andreopoulos B."/>
            <person name="Barry K.W."/>
            <person name="Bonito G."/>
            <person name="Buee M."/>
            <person name="Carver A."/>
            <person name="Chen C."/>
            <person name="Cichocki N."/>
            <person name="Clum A."/>
            <person name="Culley D."/>
            <person name="Crous P.W."/>
            <person name="Fauchery L."/>
            <person name="Girlanda M."/>
            <person name="Hayes R.D."/>
            <person name="Keri Z."/>
            <person name="LaButti K."/>
            <person name="Lipzen A."/>
            <person name="Lombard V."/>
            <person name="Magnuson J."/>
            <person name="Maillard F."/>
            <person name="Murat C."/>
            <person name="Nolan M."/>
            <person name="Ohm R.A."/>
            <person name="Pangilinan J."/>
            <person name="Pereira M.F."/>
            <person name="Perotto S."/>
            <person name="Peter M."/>
            <person name="Pfister S."/>
            <person name="Riley R."/>
            <person name="Sitrit Y."/>
            <person name="Stielow J.B."/>
            <person name="Szollosi G."/>
            <person name="Zifcakova L."/>
            <person name="Stursova M."/>
            <person name="Spatafora J.W."/>
            <person name="Tedersoo L."/>
            <person name="Vaario L.M."/>
            <person name="Yamada A."/>
            <person name="Yan M."/>
            <person name="Wang P."/>
            <person name="Xu J."/>
            <person name="Bruns T."/>
            <person name="Baldrian P."/>
            <person name="Vilgalys R."/>
            <person name="Dunand C."/>
            <person name="Henrissat B."/>
            <person name="Grigoriev I.V."/>
            <person name="Hibbett D."/>
            <person name="Nagy L.G."/>
            <person name="Martin F.M."/>
        </authorList>
    </citation>
    <scope>NUCLEOTIDE SEQUENCE</scope>
    <source>
        <strain evidence="1">BED1</strain>
    </source>
</reference>
<organism evidence="1 5">
    <name type="scientific">Boletus edulis BED1</name>
    <dbReference type="NCBI Taxonomy" id="1328754"/>
    <lineage>
        <taxon>Eukaryota</taxon>
        <taxon>Fungi</taxon>
        <taxon>Dikarya</taxon>
        <taxon>Basidiomycota</taxon>
        <taxon>Agaricomycotina</taxon>
        <taxon>Agaricomycetes</taxon>
        <taxon>Agaricomycetidae</taxon>
        <taxon>Boletales</taxon>
        <taxon>Boletineae</taxon>
        <taxon>Boletaceae</taxon>
        <taxon>Boletoideae</taxon>
        <taxon>Boletus</taxon>
    </lineage>
</organism>
<dbReference type="AlphaFoldDB" id="A0AAD4G550"/>
<gene>
    <name evidence="3" type="ORF">L210DRAFT_3531380</name>
    <name evidence="4" type="ORF">L210DRAFT_3531382</name>
    <name evidence="1" type="ORF">L210DRAFT_3592532</name>
    <name evidence="2" type="ORF">L210DRAFT_3592534</name>
</gene>
<evidence type="ECO:0000313" key="5">
    <source>
        <dbReference type="Proteomes" id="UP001194468"/>
    </source>
</evidence>
<evidence type="ECO:0000313" key="4">
    <source>
        <dbReference type="EMBL" id="KAF8444914.1"/>
    </source>
</evidence>
<dbReference type="EMBL" id="WHUW01000006">
    <property type="protein sequence ID" value="KAF8444913.1"/>
    <property type="molecule type" value="Genomic_DNA"/>
</dbReference>
<evidence type="ECO:0000313" key="2">
    <source>
        <dbReference type="EMBL" id="KAF8414480.1"/>
    </source>
</evidence>
<evidence type="ECO:0000313" key="1">
    <source>
        <dbReference type="EMBL" id="KAF8414479.1"/>
    </source>
</evidence>
<keyword evidence="5" id="KW-1185">Reference proteome</keyword>
<evidence type="ECO:0000313" key="3">
    <source>
        <dbReference type="EMBL" id="KAF8444913.1"/>
    </source>
</evidence>
<proteinExistence type="predicted"/>
<comment type="caution">
    <text evidence="1">The sequence shown here is derived from an EMBL/GenBank/DDBJ whole genome shotgun (WGS) entry which is preliminary data.</text>
</comment>
<name>A0AAD4G550_BOLED</name>